<dbReference type="Pfam" id="PF07331">
    <property type="entry name" value="TctB"/>
    <property type="match status" value="1"/>
</dbReference>
<feature type="transmembrane region" description="Helical" evidence="1">
    <location>
        <begin position="101"/>
        <end position="117"/>
    </location>
</feature>
<evidence type="ECO:0000256" key="1">
    <source>
        <dbReference type="SAM" id="Phobius"/>
    </source>
</evidence>
<feature type="transmembrane region" description="Helical" evidence="1">
    <location>
        <begin position="31"/>
        <end position="50"/>
    </location>
</feature>
<keyword evidence="1" id="KW-0812">Transmembrane</keyword>
<evidence type="ECO:0000259" key="2">
    <source>
        <dbReference type="Pfam" id="PF07331"/>
    </source>
</evidence>
<dbReference type="RefSeq" id="WP_191723753.1">
    <property type="nucleotide sequence ID" value="NZ_JACSQK010000006.1"/>
</dbReference>
<keyword evidence="1" id="KW-0472">Membrane</keyword>
<dbReference type="EMBL" id="JACSQK010000006">
    <property type="protein sequence ID" value="MBD7961344.1"/>
    <property type="molecule type" value="Genomic_DNA"/>
</dbReference>
<feature type="domain" description="DUF1468" evidence="2">
    <location>
        <begin position="31"/>
        <end position="180"/>
    </location>
</feature>
<feature type="transmembrane region" description="Helical" evidence="1">
    <location>
        <begin position="123"/>
        <end position="141"/>
    </location>
</feature>
<comment type="caution">
    <text evidence="3">The sequence shown here is derived from an EMBL/GenBank/DDBJ whole genome shotgun (WGS) entry which is preliminary data.</text>
</comment>
<keyword evidence="1" id="KW-1133">Transmembrane helix</keyword>
<gene>
    <name evidence="3" type="ORF">H9646_12705</name>
</gene>
<keyword evidence="4" id="KW-1185">Reference proteome</keyword>
<protein>
    <submittedName>
        <fullName evidence="3">Tripartite tricarboxylate transporter TctB family protein</fullName>
    </submittedName>
</protein>
<dbReference type="InterPro" id="IPR009936">
    <property type="entry name" value="DUF1468"/>
</dbReference>
<evidence type="ECO:0000313" key="4">
    <source>
        <dbReference type="Proteomes" id="UP000634919"/>
    </source>
</evidence>
<sequence>MTEQDAAQPLEGESALSAHADLIAARWQTGVGLAIALVAVLLAWATWQIPSQPHAMDGGARLVPGLCAGALLLCGLWLVWEARHGGWRHAPAFSSDVRVQVIPWVWVSAGILLSGLLMARSGFVVAATLCYVLALQGLRLAAQPQLRVSVQRWAGDLATGALIACVVYALFTQVLGIDLPAGWLAWN</sequence>
<accession>A0ABR8SCX8</accession>
<organism evidence="3 4">
    <name type="scientific">Comamonas avium</name>
    <dbReference type="NCBI Taxonomy" id="2762231"/>
    <lineage>
        <taxon>Bacteria</taxon>
        <taxon>Pseudomonadati</taxon>
        <taxon>Pseudomonadota</taxon>
        <taxon>Betaproteobacteria</taxon>
        <taxon>Burkholderiales</taxon>
        <taxon>Comamonadaceae</taxon>
        <taxon>Comamonas</taxon>
    </lineage>
</organism>
<feature type="transmembrane region" description="Helical" evidence="1">
    <location>
        <begin position="153"/>
        <end position="171"/>
    </location>
</feature>
<proteinExistence type="predicted"/>
<feature type="transmembrane region" description="Helical" evidence="1">
    <location>
        <begin position="62"/>
        <end position="80"/>
    </location>
</feature>
<dbReference type="Proteomes" id="UP000634919">
    <property type="component" value="Unassembled WGS sequence"/>
</dbReference>
<evidence type="ECO:0000313" key="3">
    <source>
        <dbReference type="EMBL" id="MBD7961344.1"/>
    </source>
</evidence>
<name>A0ABR8SCX8_9BURK</name>
<reference evidence="3 4" key="1">
    <citation type="submission" date="2020-08" db="EMBL/GenBank/DDBJ databases">
        <title>A Genomic Blueprint of the Chicken Gut Microbiome.</title>
        <authorList>
            <person name="Gilroy R."/>
            <person name="Ravi A."/>
            <person name="Getino M."/>
            <person name="Pursley I."/>
            <person name="Horton D.L."/>
            <person name="Alikhan N.-F."/>
            <person name="Baker D."/>
            <person name="Gharbi K."/>
            <person name="Hall N."/>
            <person name="Watson M."/>
            <person name="Adriaenssens E.M."/>
            <person name="Foster-Nyarko E."/>
            <person name="Jarju S."/>
            <person name="Secka A."/>
            <person name="Antonio M."/>
            <person name="Oren A."/>
            <person name="Chaudhuri R."/>
            <person name="La Ragione R.M."/>
            <person name="Hildebrand F."/>
            <person name="Pallen M.J."/>
        </authorList>
    </citation>
    <scope>NUCLEOTIDE SEQUENCE [LARGE SCALE GENOMIC DNA]</scope>
    <source>
        <strain evidence="3 4">Sa2CVA6</strain>
    </source>
</reference>